<dbReference type="CDD" id="cd00110">
    <property type="entry name" value="LamG"/>
    <property type="match status" value="5"/>
</dbReference>
<evidence type="ECO:0000256" key="5">
    <source>
        <dbReference type="ARBA" id="ARBA00022737"/>
    </source>
</evidence>
<dbReference type="InterPro" id="IPR013320">
    <property type="entry name" value="ConA-like_dom_sf"/>
</dbReference>
<dbReference type="SUPFAM" id="SSF49899">
    <property type="entry name" value="Concanavalin A-like lectins/glucanases"/>
    <property type="match status" value="5"/>
</dbReference>
<keyword evidence="6 11" id="KW-1133">Transmembrane helix</keyword>
<feature type="domain" description="Laminin G" evidence="12">
    <location>
        <begin position="269"/>
        <end position="451"/>
    </location>
</feature>
<dbReference type="Gene3D" id="2.10.25.10">
    <property type="entry name" value="Laminin"/>
    <property type="match status" value="3"/>
</dbReference>
<comment type="caution">
    <text evidence="14">The sequence shown here is derived from an EMBL/GenBank/DDBJ whole genome shotgun (WGS) entry which is preliminary data.</text>
</comment>
<gene>
    <name evidence="14" type="ORF">UPYG_G00115790</name>
</gene>
<feature type="domain" description="Laminin G" evidence="12">
    <location>
        <begin position="695"/>
        <end position="869"/>
    </location>
</feature>
<dbReference type="PROSITE" id="PS50026">
    <property type="entry name" value="EGF_3"/>
    <property type="match status" value="3"/>
</dbReference>
<dbReference type="PROSITE" id="PS50025">
    <property type="entry name" value="LAM_G_DOMAIN"/>
    <property type="match status" value="5"/>
</dbReference>
<dbReference type="FunFam" id="2.60.120.200:FF:000004">
    <property type="entry name" value="neurexin-1 isoform X1"/>
    <property type="match status" value="1"/>
</dbReference>
<evidence type="ECO:0000313" key="14">
    <source>
        <dbReference type="EMBL" id="KAL0993939.1"/>
    </source>
</evidence>
<evidence type="ECO:0000256" key="11">
    <source>
        <dbReference type="SAM" id="Phobius"/>
    </source>
</evidence>
<evidence type="ECO:0008006" key="16">
    <source>
        <dbReference type="Google" id="ProtNLM"/>
    </source>
</evidence>
<feature type="domain" description="EGF-like" evidence="13">
    <location>
        <begin position="201"/>
        <end position="239"/>
    </location>
</feature>
<keyword evidence="2 10" id="KW-0245">EGF-like domain</keyword>
<evidence type="ECO:0000256" key="2">
    <source>
        <dbReference type="ARBA" id="ARBA00022536"/>
    </source>
</evidence>
<feature type="domain" description="EGF-like" evidence="13">
    <location>
        <begin position="655"/>
        <end position="692"/>
    </location>
</feature>
<dbReference type="SMART" id="SM00181">
    <property type="entry name" value="EGF"/>
    <property type="match status" value="3"/>
</dbReference>
<organism evidence="14 15">
    <name type="scientific">Umbra pygmaea</name>
    <name type="common">Eastern mudminnow</name>
    <dbReference type="NCBI Taxonomy" id="75934"/>
    <lineage>
        <taxon>Eukaryota</taxon>
        <taxon>Metazoa</taxon>
        <taxon>Chordata</taxon>
        <taxon>Craniata</taxon>
        <taxon>Vertebrata</taxon>
        <taxon>Euteleostomi</taxon>
        <taxon>Actinopterygii</taxon>
        <taxon>Neopterygii</taxon>
        <taxon>Teleostei</taxon>
        <taxon>Protacanthopterygii</taxon>
        <taxon>Esociformes</taxon>
        <taxon>Umbridae</taxon>
        <taxon>Umbra</taxon>
    </lineage>
</organism>
<evidence type="ECO:0000256" key="9">
    <source>
        <dbReference type="ARBA" id="ARBA00054347"/>
    </source>
</evidence>
<dbReference type="InterPro" id="IPR050372">
    <property type="entry name" value="Neurexin-related_CASP"/>
</dbReference>
<keyword evidence="4" id="KW-0479">Metal-binding</keyword>
<evidence type="ECO:0000256" key="1">
    <source>
        <dbReference type="ARBA" id="ARBA00004479"/>
    </source>
</evidence>
<keyword evidence="3 11" id="KW-0812">Transmembrane</keyword>
<evidence type="ECO:0000256" key="7">
    <source>
        <dbReference type="ARBA" id="ARBA00023136"/>
    </source>
</evidence>
<dbReference type="CDD" id="cd00054">
    <property type="entry name" value="EGF_CA"/>
    <property type="match status" value="1"/>
</dbReference>
<dbReference type="GO" id="GO:0016020">
    <property type="term" value="C:membrane"/>
    <property type="evidence" value="ECO:0007669"/>
    <property type="project" value="UniProtKB-SubCell"/>
</dbReference>
<dbReference type="SMART" id="SM00282">
    <property type="entry name" value="LamG"/>
    <property type="match status" value="5"/>
</dbReference>
<evidence type="ECO:0000256" key="10">
    <source>
        <dbReference type="PROSITE-ProRule" id="PRU00076"/>
    </source>
</evidence>
<dbReference type="InterPro" id="IPR001791">
    <property type="entry name" value="Laminin_G"/>
</dbReference>
<evidence type="ECO:0000259" key="13">
    <source>
        <dbReference type="PROSITE" id="PS50026"/>
    </source>
</evidence>
<evidence type="ECO:0000256" key="6">
    <source>
        <dbReference type="ARBA" id="ARBA00022989"/>
    </source>
</evidence>
<evidence type="ECO:0000256" key="3">
    <source>
        <dbReference type="ARBA" id="ARBA00022692"/>
    </source>
</evidence>
<reference evidence="14 15" key="1">
    <citation type="submission" date="2024-06" db="EMBL/GenBank/DDBJ databases">
        <authorList>
            <person name="Pan Q."/>
            <person name="Wen M."/>
            <person name="Jouanno E."/>
            <person name="Zahm M."/>
            <person name="Klopp C."/>
            <person name="Cabau C."/>
            <person name="Louis A."/>
            <person name="Berthelot C."/>
            <person name="Parey E."/>
            <person name="Roest Crollius H."/>
            <person name="Montfort J."/>
            <person name="Robinson-Rechavi M."/>
            <person name="Bouchez O."/>
            <person name="Lampietro C."/>
            <person name="Lopez Roques C."/>
            <person name="Donnadieu C."/>
            <person name="Postlethwait J."/>
            <person name="Bobe J."/>
            <person name="Verreycken H."/>
            <person name="Guiguen Y."/>
        </authorList>
    </citation>
    <scope>NUCLEOTIDE SEQUENCE [LARGE SCALE GENOMIC DNA]</scope>
    <source>
        <strain evidence="14">Up_M1</strain>
        <tissue evidence="14">Testis</tissue>
    </source>
</reference>
<dbReference type="FunFam" id="2.10.25.10:FF:000015">
    <property type="entry name" value="neurexin-1 isoform X1"/>
    <property type="match status" value="1"/>
</dbReference>
<comment type="caution">
    <text evidence="10">Lacks conserved residue(s) required for the propagation of feature annotation.</text>
</comment>
<feature type="domain" description="Laminin G" evidence="12">
    <location>
        <begin position="883"/>
        <end position="1058"/>
    </location>
</feature>
<sequence length="1108" mass="122625">MISRKGRCEGRVVWPLVLTGLLVTVLATALEYEGVPGQWARYGRWEAKVTGELSFILKTNISKGLVLYLDDGGNCDFLELLVTDGRLHLRFTIHCAEPASLHTETRVNDQRWHRVLLSRNYRETSLVVDNEEKLAEVKSKRGEMVVASDLYVGGISPDVRLSALTSSTVKYEPPFQGLIVNLKLGDTLPVLLDGQSVQNDLEYLCSKQNPCSNRGTCSVQQGEVLCECNNTSFKGSYCHEVIQKAAEGLAHLMLKRQAKSSQSVQEESVATYKGSEFFSYDLSQTPIQSSLDEITLSFRTLQRNGLLLHTGKSADYVNLSLRGGAVWLVINLGSGAFEALAEPANGKFNDNAWHEVRVTRNLRQVTISVDGILTTSGYTQEDYTMLGSDDLFYIGGSPNTADLPGSPVSNNFMGCLKDVVYKNNEFRLELSRLAAERDPGISIHGDLTFTCEDVAALEPVTFDTPASYLTLPRWNTKKTGSISFDFRTTEPSGLLLFSHGDGRLQAPERQPDRQPRADYFAMELLDGFLYLLMDMGSGSIKMKASNKRVNDGEWCHVDFQREGRKGFISVNSRSVPFSANEGSEILDLDGDMYLGGLPEEREGLILPPEVWTAPLNLGYVGCMRDLFIDGRSRDLRRLAEIQSASGVSSFCTRETHIRCGRDTCANGGQCREGWNRHVCDCTSTGYLGSSCENEATVLSYDGSMYLRVTLPLSMHTEAEDVALRFMSQRAFGLLVATTSQESADTLRLELDGGRVKLTVNLDCIRIDCNLSKGPEMLLAGQKLNDNEWHSVKVVRRGKNLQLSVDNVTVEGHMTGAHTRLEFHNIETGIMTERRFISVVPSNFIGHLQALSFNGVPYLDQCKNGDISYCELNARFGMRRIVADPVIFHSRASYLAFSTLQAYASMHLFFQFKTTSPDGLLLFNSGDGSDFIVVELVKGYIHYVFDLGNGPSLMKGNSEKPLNDNQWHNVVVSRDDNNVHILKIDSRTVTQHSNGARNLDLKGELYVGGVGKSMYSSLPKLIASRDGYQGCLASVDLNGRLPDLMADALHRVGQVERGCGGPSTTCTEDSCHHQGVCLQQWEGFSCDCTMTTYGGAFCSDRRKCNCSFT</sequence>
<feature type="transmembrane region" description="Helical" evidence="11">
    <location>
        <begin position="12"/>
        <end position="30"/>
    </location>
</feature>
<evidence type="ECO:0000256" key="4">
    <source>
        <dbReference type="ARBA" id="ARBA00022723"/>
    </source>
</evidence>
<dbReference type="FunFam" id="2.10.25.10:FF:000029">
    <property type="entry name" value="neurexin-1 isoform X1"/>
    <property type="match status" value="1"/>
</dbReference>
<feature type="domain" description="EGF-like" evidence="13">
    <location>
        <begin position="1061"/>
        <end position="1098"/>
    </location>
</feature>
<name>A0ABD0X441_UMBPY</name>
<dbReference type="Pfam" id="PF02210">
    <property type="entry name" value="Laminin_G_2"/>
    <property type="match status" value="5"/>
</dbReference>
<dbReference type="Gene3D" id="2.60.120.200">
    <property type="match status" value="5"/>
</dbReference>
<protein>
    <recommendedName>
        <fullName evidence="16">Neurexin 2</fullName>
    </recommendedName>
</protein>
<dbReference type="InterPro" id="IPR000742">
    <property type="entry name" value="EGF"/>
</dbReference>
<accession>A0ABD0X441</accession>
<keyword evidence="7 11" id="KW-0472">Membrane</keyword>
<dbReference type="GO" id="GO:0046872">
    <property type="term" value="F:metal ion binding"/>
    <property type="evidence" value="ECO:0007669"/>
    <property type="project" value="UniProtKB-KW"/>
</dbReference>
<keyword evidence="5" id="KW-0677">Repeat</keyword>
<evidence type="ECO:0000259" key="12">
    <source>
        <dbReference type="PROSITE" id="PS50025"/>
    </source>
</evidence>
<dbReference type="PANTHER" id="PTHR15036">
    <property type="entry name" value="PIKACHURIN-LIKE PROTEIN"/>
    <property type="match status" value="1"/>
</dbReference>
<evidence type="ECO:0000313" key="15">
    <source>
        <dbReference type="Proteomes" id="UP001557470"/>
    </source>
</evidence>
<dbReference type="EMBL" id="JAGEUA010000003">
    <property type="protein sequence ID" value="KAL0993939.1"/>
    <property type="molecule type" value="Genomic_DNA"/>
</dbReference>
<dbReference type="FunFam" id="2.60.120.200:FF:000005">
    <property type="entry name" value="neurexin-1 isoform X1"/>
    <property type="match status" value="1"/>
</dbReference>
<keyword evidence="8" id="KW-1015">Disulfide bond</keyword>
<dbReference type="FunFam" id="2.60.120.200:FF:000007">
    <property type="entry name" value="neurexin-1 isoform X1"/>
    <property type="match status" value="1"/>
</dbReference>
<comment type="subcellular location">
    <subcellularLocation>
        <location evidence="1">Membrane</location>
        <topology evidence="1">Single-pass type I membrane protein</topology>
    </subcellularLocation>
</comment>
<dbReference type="AlphaFoldDB" id="A0ABD0X441"/>
<dbReference type="Proteomes" id="UP001557470">
    <property type="component" value="Unassembled WGS sequence"/>
</dbReference>
<evidence type="ECO:0000256" key="8">
    <source>
        <dbReference type="ARBA" id="ARBA00023157"/>
    </source>
</evidence>
<dbReference type="PANTHER" id="PTHR15036:SF92">
    <property type="entry name" value="NEUREXIN 2A ALPHA"/>
    <property type="match status" value="1"/>
</dbReference>
<comment type="function">
    <text evidence="9">Neuronal cell surface protein that may be involved in cell recognition and cell adhesion.</text>
</comment>
<feature type="domain" description="Laminin G" evidence="12">
    <location>
        <begin position="458"/>
        <end position="651"/>
    </location>
</feature>
<proteinExistence type="predicted"/>
<feature type="domain" description="Laminin G" evidence="12">
    <location>
        <begin position="29"/>
        <end position="205"/>
    </location>
</feature>
<keyword evidence="15" id="KW-1185">Reference proteome</keyword>